<evidence type="ECO:0000256" key="3">
    <source>
        <dbReference type="PIRSR" id="PIRSR006241-50"/>
    </source>
</evidence>
<feature type="active site" description="Proton donor/acceptor" evidence="3">
    <location>
        <position position="141"/>
    </location>
</feature>
<feature type="domain" description="Xylose isomerase-like TIM barrel" evidence="4">
    <location>
        <begin position="21"/>
        <end position="253"/>
    </location>
</feature>
<dbReference type="InterPro" id="IPR026040">
    <property type="entry name" value="HyI-like"/>
</dbReference>
<dbReference type="RefSeq" id="WP_184152457.1">
    <property type="nucleotide sequence ID" value="NZ_JACHFM010000003.1"/>
</dbReference>
<dbReference type="EC" id="5.3.1.22" evidence="5"/>
<feature type="active site" description="Proton donor/acceptor" evidence="3">
    <location>
        <position position="238"/>
    </location>
</feature>
<dbReference type="Proteomes" id="UP000549457">
    <property type="component" value="Unassembled WGS sequence"/>
</dbReference>
<dbReference type="InterPro" id="IPR013022">
    <property type="entry name" value="Xyl_isomerase-like_TIM-brl"/>
</dbReference>
<dbReference type="NCBIfam" id="NF043033">
    <property type="entry name" value="OxoTetrIsom"/>
    <property type="match status" value="1"/>
</dbReference>
<reference evidence="5 6" key="1">
    <citation type="submission" date="2020-08" db="EMBL/GenBank/DDBJ databases">
        <title>Genomic Encyclopedia of Type Strains, Phase IV (KMG-IV): sequencing the most valuable type-strain genomes for metagenomic binning, comparative biology and taxonomic classification.</title>
        <authorList>
            <person name="Goeker M."/>
        </authorList>
    </citation>
    <scope>NUCLEOTIDE SEQUENCE [LARGE SCALE GENOMIC DNA]</scope>
    <source>
        <strain evidence="5 6">DSM 101730</strain>
    </source>
</reference>
<comment type="caution">
    <text evidence="5">The sequence shown here is derived from an EMBL/GenBank/DDBJ whole genome shotgun (WGS) entry which is preliminary data.</text>
</comment>
<sequence>MPRFAANLSMMFNEVEFADRFAAASDAGFAAVECLFPYTLSPERLAETLARHDLTLALFNLAPGNWEAGDRGVASDPARFDELKASVDKGIDYALAAGAGRVHMMAGHADSGDAAAVAAYRRALEHAAGRFAEHGIDVLVEPINSRSMPGYFLNDFALAERLIAESGAPNARLQYDIFHRQIMHGDVAMSFRRLLPVIGHVQIASVPSRHEPDGEELNYPFLFEMLDAAGYDGFVGCEYVPRATTSAGLGWFAPWRRAQ</sequence>
<keyword evidence="5" id="KW-0670">Pyruvate</keyword>
<dbReference type="EMBL" id="JACHFM010000003">
    <property type="protein sequence ID" value="MBB5223532.1"/>
    <property type="molecule type" value="Genomic_DNA"/>
</dbReference>
<dbReference type="PANTHER" id="PTHR43489">
    <property type="entry name" value="ISOMERASE"/>
    <property type="match status" value="1"/>
</dbReference>
<dbReference type="GO" id="GO:0046487">
    <property type="term" value="P:glyoxylate metabolic process"/>
    <property type="evidence" value="ECO:0007669"/>
    <property type="project" value="TreeGrafter"/>
</dbReference>
<evidence type="ECO:0000313" key="5">
    <source>
        <dbReference type="EMBL" id="MBB5223532.1"/>
    </source>
</evidence>
<dbReference type="Gene3D" id="3.20.20.150">
    <property type="entry name" value="Divalent-metal-dependent TIM barrel enzymes"/>
    <property type="match status" value="1"/>
</dbReference>
<dbReference type="Pfam" id="PF01261">
    <property type="entry name" value="AP_endonuc_2"/>
    <property type="match status" value="1"/>
</dbReference>
<keyword evidence="1 2" id="KW-0413">Isomerase</keyword>
<dbReference type="InterPro" id="IPR053398">
    <property type="entry name" value="HPT_OtnI_isomerases"/>
</dbReference>
<dbReference type="GO" id="GO:0008903">
    <property type="term" value="F:hydroxypyruvate isomerase activity"/>
    <property type="evidence" value="ECO:0007669"/>
    <property type="project" value="UniProtKB-EC"/>
</dbReference>
<dbReference type="InterPro" id="IPR036237">
    <property type="entry name" value="Xyl_isomerase-like_sf"/>
</dbReference>
<organism evidence="5 6">
    <name type="scientific">Amaricoccus macauensis</name>
    <dbReference type="NCBI Taxonomy" id="57001"/>
    <lineage>
        <taxon>Bacteria</taxon>
        <taxon>Pseudomonadati</taxon>
        <taxon>Pseudomonadota</taxon>
        <taxon>Alphaproteobacteria</taxon>
        <taxon>Rhodobacterales</taxon>
        <taxon>Paracoccaceae</taxon>
        <taxon>Amaricoccus</taxon>
    </lineage>
</organism>
<proteinExistence type="inferred from homology"/>
<dbReference type="FunFam" id="3.20.20.150:FF:000007">
    <property type="entry name" value="Hydroxypyruvate isomerase"/>
    <property type="match status" value="1"/>
</dbReference>
<protein>
    <submittedName>
        <fullName evidence="5">Hydroxypyruvate isomerase</fullName>
        <ecNumber evidence="5">5.3.1.22</ecNumber>
    </submittedName>
</protein>
<comment type="similarity">
    <text evidence="2">Belongs to the hyi family.</text>
</comment>
<dbReference type="PANTHER" id="PTHR43489:SF6">
    <property type="entry name" value="HYDROXYPYRUVATE ISOMERASE-RELATED"/>
    <property type="match status" value="1"/>
</dbReference>
<evidence type="ECO:0000256" key="1">
    <source>
        <dbReference type="ARBA" id="ARBA00023235"/>
    </source>
</evidence>
<dbReference type="SUPFAM" id="SSF51658">
    <property type="entry name" value="Xylose isomerase-like"/>
    <property type="match status" value="1"/>
</dbReference>
<dbReference type="InterPro" id="IPR050417">
    <property type="entry name" value="Sugar_Epim/Isomerase"/>
</dbReference>
<dbReference type="AlphaFoldDB" id="A0A840SWP7"/>
<accession>A0A840SWP7</accession>
<keyword evidence="6" id="KW-1185">Reference proteome</keyword>
<name>A0A840SWP7_9RHOB</name>
<evidence type="ECO:0000259" key="4">
    <source>
        <dbReference type="Pfam" id="PF01261"/>
    </source>
</evidence>
<dbReference type="PIRSF" id="PIRSF006241">
    <property type="entry name" value="HyI"/>
    <property type="match status" value="1"/>
</dbReference>
<evidence type="ECO:0000256" key="2">
    <source>
        <dbReference type="PIRNR" id="PIRNR006241"/>
    </source>
</evidence>
<gene>
    <name evidence="5" type="ORF">HNP73_003479</name>
</gene>
<evidence type="ECO:0000313" key="6">
    <source>
        <dbReference type="Proteomes" id="UP000549457"/>
    </source>
</evidence>